<proteinExistence type="predicted"/>
<dbReference type="AlphaFoldDB" id="A4CLN2"/>
<sequence length="566" mass="64137">MFVLLCLPALVMAQEDRLIKGKITDGSESLQDVRVVIEGESNPVFTNSEGRYEVEAAPGDVLLYTYTGMKDIRILVEDVTRFLNLVMVPDYTELEEVTMTKRLKSQAELQQEYPGNERIFQTAFGFIEPDATAGRVRMLTGDQINPIGVCLLDFLRNRFANITVQGTCSKPDEGRVFLRAQSSIFRQVPAIFDVDGMIYTSAPGWLDINLIERMAIFYNRSMAVRYGSVAAGGVIVINTANVSYKAQDKIPGITTATTKKSLSAGQLAENAPTYLQELRAANSTEEAQAVYRQYARKYSASPYFYLDAYEHFYSERSDREFADRIIEDNNFRLAGNAVVLKALAYLYQDQGREMKARELYKEIFILRPEYSQSYLDMANAYRDAGQYAKAAALFGRYQYLLYEGFLIGSDDFWLIQQHDSDNLFQMEGEDLGTDMRQVTTDPYLEGATRLVFEWNNSEAEFELQFINPNGAAYDWKHTYADNSSRIEDEKISGYSTAEYVIDPSTPGPWQVNVTYLGNKSLTPSYLKVTTYTQFGTSKQQKRVDTHKLFLKGASQELLTINNPGVQ</sequence>
<dbReference type="Proteomes" id="UP000009049">
    <property type="component" value="Chromosome"/>
</dbReference>
<dbReference type="InterPro" id="IPR011990">
    <property type="entry name" value="TPR-like_helical_dom_sf"/>
</dbReference>
<evidence type="ECO:0000313" key="2">
    <source>
        <dbReference type="Proteomes" id="UP000009049"/>
    </source>
</evidence>
<dbReference type="SUPFAM" id="SSF48452">
    <property type="entry name" value="TPR-like"/>
    <property type="match status" value="1"/>
</dbReference>
<evidence type="ECO:0000313" key="1">
    <source>
        <dbReference type="EMBL" id="EAR15781.1"/>
    </source>
</evidence>
<dbReference type="InterPro" id="IPR037066">
    <property type="entry name" value="Plug_dom_sf"/>
</dbReference>
<dbReference type="STRING" id="313596.RB2501_15674"/>
<dbReference type="eggNOG" id="COG4676">
    <property type="taxonomic scope" value="Bacteria"/>
</dbReference>
<name>A4CLN2_ROBBH</name>
<dbReference type="Gene3D" id="2.170.130.10">
    <property type="entry name" value="TonB-dependent receptor, plug domain"/>
    <property type="match status" value="1"/>
</dbReference>
<reference evidence="1 2" key="1">
    <citation type="journal article" date="2009" name="J. Bacteriol.">
        <title>Complete genome sequence of Robiginitalea biformata HTCC2501.</title>
        <authorList>
            <person name="Oh H.M."/>
            <person name="Giovannoni S.J."/>
            <person name="Lee K."/>
            <person name="Ferriera S."/>
            <person name="Johnson J."/>
            <person name="Cho J.C."/>
        </authorList>
    </citation>
    <scope>NUCLEOTIDE SEQUENCE [LARGE SCALE GENOMIC DNA]</scope>
    <source>
        <strain evidence="2">ATCC BAA-864 / HTCC2501 / KCTC 12146</strain>
    </source>
</reference>
<dbReference type="KEGG" id="rbi:RB2501_15674"/>
<dbReference type="InterPro" id="IPR008969">
    <property type="entry name" value="CarboxyPept-like_regulatory"/>
</dbReference>
<dbReference type="Gene3D" id="1.25.40.10">
    <property type="entry name" value="Tetratricopeptide repeat domain"/>
    <property type="match status" value="1"/>
</dbReference>
<dbReference type="HOGENOM" id="CLU_440629_0_0_10"/>
<dbReference type="SUPFAM" id="SSF49464">
    <property type="entry name" value="Carboxypeptidase regulatory domain-like"/>
    <property type="match status" value="1"/>
</dbReference>
<dbReference type="EMBL" id="CP001712">
    <property type="protein sequence ID" value="EAR15781.1"/>
    <property type="molecule type" value="Genomic_DNA"/>
</dbReference>
<protein>
    <submittedName>
        <fullName evidence="1">Putative outer membrane protein probably involved in nutrient binding</fullName>
    </submittedName>
</protein>
<organism evidence="1 2">
    <name type="scientific">Robiginitalea biformata (strain ATCC BAA-864 / DSM 15991 / KCTC 12146 / HTCC2501)</name>
    <dbReference type="NCBI Taxonomy" id="313596"/>
    <lineage>
        <taxon>Bacteria</taxon>
        <taxon>Pseudomonadati</taxon>
        <taxon>Bacteroidota</taxon>
        <taxon>Flavobacteriia</taxon>
        <taxon>Flavobacteriales</taxon>
        <taxon>Flavobacteriaceae</taxon>
        <taxon>Robiginitalea</taxon>
    </lineage>
</organism>
<gene>
    <name evidence="1" type="ordered locus">RB2501_15674</name>
</gene>
<dbReference type="eggNOG" id="COG0457">
    <property type="taxonomic scope" value="Bacteria"/>
</dbReference>
<keyword evidence="2" id="KW-1185">Reference proteome</keyword>
<accession>A4CLN2</accession>